<dbReference type="Proteomes" id="UP000652219">
    <property type="component" value="Unassembled WGS sequence"/>
</dbReference>
<gene>
    <name evidence="1" type="ORF">CSOJ01_15469</name>
</gene>
<name>A0A8H6IMF0_9PEZI</name>
<accession>A0A8H6IMF0</accession>
<organism evidence="1 2">
    <name type="scientific">Colletotrichum sojae</name>
    <dbReference type="NCBI Taxonomy" id="2175907"/>
    <lineage>
        <taxon>Eukaryota</taxon>
        <taxon>Fungi</taxon>
        <taxon>Dikarya</taxon>
        <taxon>Ascomycota</taxon>
        <taxon>Pezizomycotina</taxon>
        <taxon>Sordariomycetes</taxon>
        <taxon>Hypocreomycetidae</taxon>
        <taxon>Glomerellales</taxon>
        <taxon>Glomerellaceae</taxon>
        <taxon>Colletotrichum</taxon>
        <taxon>Colletotrichum orchidearum species complex</taxon>
    </lineage>
</organism>
<dbReference type="EMBL" id="WIGN01000656">
    <property type="protein sequence ID" value="KAF6786163.1"/>
    <property type="molecule type" value="Genomic_DNA"/>
</dbReference>
<evidence type="ECO:0000313" key="1">
    <source>
        <dbReference type="EMBL" id="KAF6786163.1"/>
    </source>
</evidence>
<evidence type="ECO:0000313" key="2">
    <source>
        <dbReference type="Proteomes" id="UP000652219"/>
    </source>
</evidence>
<reference evidence="1 2" key="1">
    <citation type="journal article" date="2020" name="Phytopathology">
        <title>Genome Sequence Resources of Colletotrichum truncatum, C. plurivorum, C. musicola, and C. sojae: Four Species Pathogenic to Soybean (Glycine max).</title>
        <authorList>
            <person name="Rogerio F."/>
            <person name="Boufleur T.R."/>
            <person name="Ciampi-Guillardi M."/>
            <person name="Sukno S.A."/>
            <person name="Thon M.R."/>
            <person name="Massola Junior N.S."/>
            <person name="Baroncelli R."/>
        </authorList>
    </citation>
    <scope>NUCLEOTIDE SEQUENCE [LARGE SCALE GENOMIC DNA]</scope>
    <source>
        <strain evidence="1 2">LFN0009</strain>
    </source>
</reference>
<keyword evidence="2" id="KW-1185">Reference proteome</keyword>
<protein>
    <submittedName>
        <fullName evidence="1">Uncharacterized protein</fullName>
    </submittedName>
</protein>
<sequence>MAPYRTQPTPPSQDAILEKLITGANEMAPRGGLRGTKLRAEMPLLLNPTKAPVPCMEPAEEFDAVNAIFSDQVRAFFNAMHAFEEMADKKSPDEPDLIHEESGMGLAISVCDQSYDIYPDCWHRACFTRRLTVLNPSNLPLLNRVTRLRIYPEKYYNYDLDMQFIQMRPISPHMPFDLIARLPHLRELNCPWLWERLPIAYTSRALRILCRPWEGPWRDARVEFGRAMRQIMPSLLSSLTKARFWFWRLNYCGGDTDQAVQMPDLVRASSTTLSDFEGMDPVSLRLRDLGTRLEELSIRALLTPDLFRSSSWPRMRRLDVEFHLCAPDGRWYFSSPRGEDPHPAGFAITEEEHYPSGLEDFEETHELLDRETEDCSRPHEMTEQRRPDMFRIRPIPERIEPLLLEFALSLRRQNMPSLEAAEISTWFEWLPSDERVQEYEGSN</sequence>
<proteinExistence type="predicted"/>
<comment type="caution">
    <text evidence="1">The sequence shown here is derived from an EMBL/GenBank/DDBJ whole genome shotgun (WGS) entry which is preliminary data.</text>
</comment>
<dbReference type="AlphaFoldDB" id="A0A8H6IMF0"/>